<dbReference type="FunFam" id="1.10.132.60:FF:000004">
    <property type="entry name" value="DNA polymerase"/>
    <property type="match status" value="1"/>
</dbReference>
<dbReference type="InterPro" id="IPR006172">
    <property type="entry name" value="DNA-dir_DNA_pol_B"/>
</dbReference>
<dbReference type="Pfam" id="PF12254">
    <property type="entry name" value="DNA_pol_alpha_N"/>
    <property type="match status" value="1"/>
</dbReference>
<evidence type="ECO:0000313" key="18">
    <source>
        <dbReference type="EMBL" id="KAK0537356.1"/>
    </source>
</evidence>
<feature type="compositionally biased region" description="Acidic residues" evidence="13">
    <location>
        <begin position="80"/>
        <end position="92"/>
    </location>
</feature>
<dbReference type="FunFam" id="3.30.70.2820:FF:000001">
    <property type="entry name" value="DNA polymerase"/>
    <property type="match status" value="1"/>
</dbReference>
<dbReference type="InterPro" id="IPR006133">
    <property type="entry name" value="DNA-dir_DNA_pol_B_exonuc"/>
</dbReference>
<feature type="compositionally biased region" description="Low complexity" evidence="13">
    <location>
        <begin position="229"/>
        <end position="245"/>
    </location>
</feature>
<feature type="compositionally biased region" description="Polar residues" evidence="13">
    <location>
        <begin position="115"/>
        <end position="124"/>
    </location>
</feature>
<keyword evidence="7" id="KW-0863">Zinc-finger</keyword>
<evidence type="ECO:0000256" key="13">
    <source>
        <dbReference type="SAM" id="MobiDB-lite"/>
    </source>
</evidence>
<dbReference type="GO" id="GO:0006273">
    <property type="term" value="P:lagging strand elongation"/>
    <property type="evidence" value="ECO:0007669"/>
    <property type="project" value="TreeGrafter"/>
</dbReference>
<evidence type="ECO:0000256" key="2">
    <source>
        <dbReference type="ARBA" id="ARBA00005755"/>
    </source>
</evidence>
<dbReference type="Pfam" id="PF08996">
    <property type="entry name" value="zf-DNA_Pol"/>
    <property type="match status" value="1"/>
</dbReference>
<protein>
    <recommendedName>
        <fullName evidence="12">DNA polymerase</fullName>
        <ecNumber evidence="12">2.7.7.7</ecNumber>
    </recommendedName>
</protein>
<feature type="region of interest" description="Disordered" evidence="13">
    <location>
        <begin position="173"/>
        <end position="430"/>
    </location>
</feature>
<keyword evidence="11" id="KW-0539">Nucleus</keyword>
<evidence type="ECO:0000256" key="10">
    <source>
        <dbReference type="ARBA" id="ARBA00023125"/>
    </source>
</evidence>
<feature type="domain" description="DNA-directed DNA polymerase family B exonuclease" evidence="15">
    <location>
        <begin position="622"/>
        <end position="861"/>
    </location>
</feature>
<dbReference type="CDD" id="cd05532">
    <property type="entry name" value="POLBc_alpha"/>
    <property type="match status" value="1"/>
</dbReference>
<dbReference type="InterPro" id="IPR042087">
    <property type="entry name" value="DNA_pol_B_thumb"/>
</dbReference>
<feature type="compositionally biased region" description="Low complexity" evidence="13">
    <location>
        <begin position="179"/>
        <end position="194"/>
    </location>
</feature>
<organism evidence="18 19">
    <name type="scientific">Tilletia horrida</name>
    <dbReference type="NCBI Taxonomy" id="155126"/>
    <lineage>
        <taxon>Eukaryota</taxon>
        <taxon>Fungi</taxon>
        <taxon>Dikarya</taxon>
        <taxon>Basidiomycota</taxon>
        <taxon>Ustilaginomycotina</taxon>
        <taxon>Exobasidiomycetes</taxon>
        <taxon>Tilletiales</taxon>
        <taxon>Tilletiaceae</taxon>
        <taxon>Tilletia</taxon>
    </lineage>
</organism>
<comment type="caution">
    <text evidence="18">The sequence shown here is derived from an EMBL/GenBank/DDBJ whole genome shotgun (WGS) entry which is preliminary data.</text>
</comment>
<feature type="compositionally biased region" description="Acidic residues" evidence="13">
    <location>
        <begin position="29"/>
        <end position="41"/>
    </location>
</feature>
<keyword evidence="10 12" id="KW-0238">DNA-binding</keyword>
<dbReference type="GO" id="GO:0005658">
    <property type="term" value="C:alpha DNA polymerase:primase complex"/>
    <property type="evidence" value="ECO:0007669"/>
    <property type="project" value="TreeGrafter"/>
</dbReference>
<dbReference type="NCBIfam" id="TIGR00592">
    <property type="entry name" value="pol2"/>
    <property type="match status" value="1"/>
</dbReference>
<evidence type="ECO:0000313" key="19">
    <source>
        <dbReference type="Proteomes" id="UP001176521"/>
    </source>
</evidence>
<dbReference type="InterPro" id="IPR038256">
    <property type="entry name" value="Pol_alpha_znc_sf"/>
</dbReference>
<feature type="compositionally biased region" description="Low complexity" evidence="13">
    <location>
        <begin position="393"/>
        <end position="407"/>
    </location>
</feature>
<reference evidence="18" key="1">
    <citation type="journal article" date="2023" name="PhytoFront">
        <title>Draft Genome Resources of Seven Strains of Tilletia horrida, Causal Agent of Kernel Smut of Rice.</title>
        <authorList>
            <person name="Khanal S."/>
            <person name="Antony Babu S."/>
            <person name="Zhou X.G."/>
        </authorList>
    </citation>
    <scope>NUCLEOTIDE SEQUENCE</scope>
    <source>
        <strain evidence="18">TX3</strain>
    </source>
</reference>
<feature type="compositionally biased region" description="Polar residues" evidence="13">
    <location>
        <begin position="195"/>
        <end position="212"/>
    </location>
</feature>
<feature type="domain" description="DNA polymerase alpha catalytic subunit N-terminal" evidence="17">
    <location>
        <begin position="11"/>
        <end position="75"/>
    </location>
</feature>
<feature type="compositionally biased region" description="Acidic residues" evidence="13">
    <location>
        <begin position="367"/>
        <end position="379"/>
    </location>
</feature>
<dbReference type="Pfam" id="PF03104">
    <property type="entry name" value="DNA_pol_B_exo1"/>
    <property type="match status" value="1"/>
</dbReference>
<dbReference type="SUPFAM" id="SSF53098">
    <property type="entry name" value="Ribonuclease H-like"/>
    <property type="match status" value="1"/>
</dbReference>
<dbReference type="GO" id="GO:0003697">
    <property type="term" value="F:single-stranded DNA binding"/>
    <property type="evidence" value="ECO:0007669"/>
    <property type="project" value="TreeGrafter"/>
</dbReference>
<evidence type="ECO:0000256" key="4">
    <source>
        <dbReference type="ARBA" id="ARBA00022695"/>
    </source>
</evidence>
<dbReference type="CDD" id="cd05776">
    <property type="entry name" value="DNA_polB_alpha_exo"/>
    <property type="match status" value="1"/>
</dbReference>
<dbReference type="PRINTS" id="PR00106">
    <property type="entry name" value="DNAPOLB"/>
</dbReference>
<evidence type="ECO:0000259" key="15">
    <source>
        <dbReference type="Pfam" id="PF03104"/>
    </source>
</evidence>
<dbReference type="SUPFAM" id="SSF56672">
    <property type="entry name" value="DNA/RNA polymerases"/>
    <property type="match status" value="1"/>
</dbReference>
<evidence type="ECO:0000256" key="7">
    <source>
        <dbReference type="ARBA" id="ARBA00022771"/>
    </source>
</evidence>
<comment type="similarity">
    <text evidence="2 12">Belongs to the DNA polymerase type-B family.</text>
</comment>
<evidence type="ECO:0000256" key="11">
    <source>
        <dbReference type="ARBA" id="ARBA00023242"/>
    </source>
</evidence>
<dbReference type="GO" id="GO:0003688">
    <property type="term" value="F:DNA replication origin binding"/>
    <property type="evidence" value="ECO:0007669"/>
    <property type="project" value="TreeGrafter"/>
</dbReference>
<comment type="subcellular location">
    <subcellularLocation>
        <location evidence="1">Nucleus</location>
    </subcellularLocation>
</comment>
<dbReference type="Gene3D" id="1.10.132.60">
    <property type="entry name" value="DNA polymerase family B, C-terminal domain"/>
    <property type="match status" value="1"/>
</dbReference>
<dbReference type="SMART" id="SM00486">
    <property type="entry name" value="POLBc"/>
    <property type="match status" value="1"/>
</dbReference>
<keyword evidence="3 12" id="KW-0808">Transferase</keyword>
<dbReference type="Gene3D" id="3.30.70.2820">
    <property type="match status" value="1"/>
</dbReference>
<dbReference type="PROSITE" id="PS00116">
    <property type="entry name" value="DNA_POLYMERASE_B"/>
    <property type="match status" value="1"/>
</dbReference>
<dbReference type="EMBL" id="JAPDMQ010000061">
    <property type="protein sequence ID" value="KAK0537356.1"/>
    <property type="molecule type" value="Genomic_DNA"/>
</dbReference>
<dbReference type="Gene3D" id="3.90.1600.10">
    <property type="entry name" value="Palm domain of DNA polymerase"/>
    <property type="match status" value="2"/>
</dbReference>
<dbReference type="GO" id="GO:1902975">
    <property type="term" value="P:mitotic DNA replication initiation"/>
    <property type="evidence" value="ECO:0007669"/>
    <property type="project" value="InterPro"/>
</dbReference>
<evidence type="ECO:0000256" key="12">
    <source>
        <dbReference type="RuleBase" id="RU000442"/>
    </source>
</evidence>
<feature type="compositionally biased region" description="Low complexity" evidence="13">
    <location>
        <begin position="460"/>
        <end position="475"/>
    </location>
</feature>
<comment type="catalytic activity">
    <reaction evidence="12">
        <text>DNA(n) + a 2'-deoxyribonucleoside 5'-triphosphate = DNA(n+1) + diphosphate</text>
        <dbReference type="Rhea" id="RHEA:22508"/>
        <dbReference type="Rhea" id="RHEA-COMP:17339"/>
        <dbReference type="Rhea" id="RHEA-COMP:17340"/>
        <dbReference type="ChEBI" id="CHEBI:33019"/>
        <dbReference type="ChEBI" id="CHEBI:61560"/>
        <dbReference type="ChEBI" id="CHEBI:173112"/>
        <dbReference type="EC" id="2.7.7.7"/>
    </reaction>
</comment>
<feature type="compositionally biased region" description="Low complexity" evidence="13">
    <location>
        <begin position="266"/>
        <end position="279"/>
    </location>
</feature>
<keyword evidence="19" id="KW-1185">Reference proteome</keyword>
<dbReference type="GO" id="GO:0003682">
    <property type="term" value="F:chromatin binding"/>
    <property type="evidence" value="ECO:0007669"/>
    <property type="project" value="TreeGrafter"/>
</dbReference>
<sequence>MASKAKRLNALAALKAARSGGPAPKKDDSDSDNDIYDEVTEEEYKSIVRGRMMQDDFIEDDDGSGYVDNGQDDWERGQQDDEDDEDSEDPDEYFARTGKKKPKKKKGGAGRGQATIGSAFQRQVASKAGQGSGKLPIASTATRGAAAARAASGIDAYRPKVSREKEDDFMARLMNNLEGGAPPAAGNTPATPTPSGRSRSTVSSLYQNSLRANTLLHAHGGSNFGLGSGAASSSQPSGSAGAAGLSRKRKPASEVYESTVARFGQSSYRDSSSPSTAPSSDPPEFYPSDDGPMVHIAGSDSPPWNISGSADLPDLGLDNQRSSKKTKRNGTSALGTGIESILLNHDDFKVPSRGGKAGAAAPAKKDEEEEDEDDEEDDFSIQAPAAGDKRARGAIVNAAAVKAAPKGANKENVKADKAAPESKDKVEDDDAVAKVRGFAKNSKPLDGRDSWKTVSEGLESSTPAPASSAATSASTVRDAVAPNKIQAFEDDKTLRFFWMDYSETQDGIIHLIGKVKDRKTGKFVSATLTVEGIERCLFLLPREYTKVNGHITDKKPTEEEIEDDFDEVRKKYDIDAYLSKWVQRNYAFELPGVPAKTQYLKIRYGFDSPAMPLDVSGRTFSRIFGTNTTAFELFVVKRKIMGPCWLNVQDPLINREKAVSHCKAEFKVEDPKNIAPFPDTDENAPKEIPPLNVMSISARTVVNFQRNQKEVVLLNATTWPEVNLEDPKPPSELPAIRHTVIRPLSKDQSPAFERIFKGTRVVKVDYERQLLTNFMAHVLQQDPDIIIGHELNGVVLDVLFARFNALNVDNWSQIGRLRKTSKPKLRSGFHLHLVAGRLLCDLSSDAARSMISSTTWSLTEMCITHLNIQREDIDPDLVPTFFDMAVPNAKDNLQEFVKHCEADSYFQMALTGKVQILPLTKQLTNLAGNSWQRTLNGGRAERNEYILLHEFHRQKFICPDKVSLTEKRNAKNKAVADAMAKRAADGEDLDDEEGGKSGGKAAGGKKDKFKGGLVFDPKRGLWDKHILVMDFNSLYPSIIQEYNIDFTTVHRIGPEFEDVDKIPEVPSTDVDLGVLPRLISTFVKRRRAVKDLMKDRKAPATLQMQWNVRQLALKLTANSMYGCLGFENSRFYARPLAALTTFKGREILTATKELAESLCLDVIYGDTDSVMINTNATEYAEAIRIGQEFKRAVNQKYRLLEIDIDGVFSRMLLLQKKKYAAIKVEDDGKGQSTEVKGLDMKRREYCQLSKAVSSYVLEQILSGDSTENVIARIHEYLEQMGNEVREGKIPVEDYTIHKRLGKNPKDYPDKKSQPHVQVALRKIAKGGSARQGDIISYIFCLGEDGSSSSKTAQADRAWDVEDVRREGSTLKIDSEHYLALQILPPIERLCENIEGTDRARLAECLGLDASRYTSSVATAAAAGPSGREFFTLDSQMPDSIRFAECEPLQFLCHTCGQYSTFEGCLGNTPGLGLARKTTGGAGNRMLTPMGIKCMHAECEAALGIVPLAVQLELAIRAHVARYYAGWNVCSEPSCGARTRMTGVYAKRCLVGGCKGRVVPAYTDKALYTQLCYYESLVSVAIAKEKCEKRAAAAGSLAGGGGGFDQEEALALALSNAVELGKLQATVEKYLDKCGRRYVALDQMFAFMQPKKRRMLM</sequence>
<keyword evidence="4 12" id="KW-0548">Nucleotidyltransferase</keyword>
<feature type="domain" description="Zinc finger DNA-directed DNA polymerase family B alpha" evidence="16">
    <location>
        <begin position="1434"/>
        <end position="1644"/>
    </location>
</feature>
<keyword evidence="5 12" id="KW-0235">DNA replication</keyword>
<evidence type="ECO:0000259" key="17">
    <source>
        <dbReference type="Pfam" id="PF12254"/>
    </source>
</evidence>
<evidence type="ECO:0000256" key="9">
    <source>
        <dbReference type="ARBA" id="ARBA00022932"/>
    </source>
</evidence>
<dbReference type="InterPro" id="IPR015088">
    <property type="entry name" value="Znf_DNA-dir_DNA_pol_B_alpha"/>
</dbReference>
<keyword evidence="6" id="KW-0479">Metal-binding</keyword>
<feature type="compositionally biased region" description="Basic residues" evidence="13">
    <location>
        <begin position="97"/>
        <end position="108"/>
    </location>
</feature>
<dbReference type="PANTHER" id="PTHR45861:SF1">
    <property type="entry name" value="DNA POLYMERASE ALPHA CATALYTIC SUBUNIT"/>
    <property type="match status" value="1"/>
</dbReference>
<dbReference type="InterPro" id="IPR012337">
    <property type="entry name" value="RNaseH-like_sf"/>
</dbReference>
<name>A0AAN6GJH3_9BASI</name>
<dbReference type="EC" id="2.7.7.7" evidence="12"/>
<dbReference type="InterPro" id="IPR036397">
    <property type="entry name" value="RNaseH_sf"/>
</dbReference>
<dbReference type="PANTHER" id="PTHR45861">
    <property type="entry name" value="DNA POLYMERASE ALPHA CATALYTIC SUBUNIT"/>
    <property type="match status" value="1"/>
</dbReference>
<dbReference type="GO" id="GO:0000166">
    <property type="term" value="F:nucleotide binding"/>
    <property type="evidence" value="ECO:0007669"/>
    <property type="project" value="InterPro"/>
</dbReference>
<dbReference type="Gene3D" id="3.30.420.10">
    <property type="entry name" value="Ribonuclease H-like superfamily/Ribonuclease H"/>
    <property type="match status" value="1"/>
</dbReference>
<evidence type="ECO:0000259" key="14">
    <source>
        <dbReference type="Pfam" id="PF00136"/>
    </source>
</evidence>
<evidence type="ECO:0000259" key="16">
    <source>
        <dbReference type="Pfam" id="PF08996"/>
    </source>
</evidence>
<proteinExistence type="inferred from homology"/>
<dbReference type="Gene3D" id="1.10.3200.20">
    <property type="entry name" value="DNA Polymerase alpha, zinc finger"/>
    <property type="match status" value="1"/>
</dbReference>
<feature type="compositionally biased region" description="Basic and acidic residues" evidence="13">
    <location>
        <begin position="408"/>
        <end position="426"/>
    </location>
</feature>
<keyword evidence="9 12" id="KW-0239">DNA-directed DNA polymerase</keyword>
<gene>
    <name evidence="18" type="primary">POL1</name>
    <name evidence="18" type="ORF">OC842_001664</name>
</gene>
<dbReference type="Pfam" id="PF00136">
    <property type="entry name" value="DNA_pol_B"/>
    <property type="match status" value="1"/>
</dbReference>
<dbReference type="GO" id="GO:0003887">
    <property type="term" value="F:DNA-directed DNA polymerase activity"/>
    <property type="evidence" value="ECO:0007669"/>
    <property type="project" value="UniProtKB-KW"/>
</dbReference>
<evidence type="ECO:0000256" key="5">
    <source>
        <dbReference type="ARBA" id="ARBA00022705"/>
    </source>
</evidence>
<feature type="domain" description="DNA-directed DNA polymerase family B multifunctional" evidence="14">
    <location>
        <begin position="930"/>
        <end position="1393"/>
    </location>
</feature>
<dbReference type="InterPro" id="IPR023211">
    <property type="entry name" value="DNA_pol_palm_dom_sf"/>
</dbReference>
<accession>A0AAN6GJH3</accession>
<dbReference type="InterPro" id="IPR043502">
    <property type="entry name" value="DNA/RNA_pol_sf"/>
</dbReference>
<evidence type="ECO:0000256" key="1">
    <source>
        <dbReference type="ARBA" id="ARBA00004123"/>
    </source>
</evidence>
<dbReference type="InterPro" id="IPR024647">
    <property type="entry name" value="DNA_pol_a_cat_su_N"/>
</dbReference>
<evidence type="ECO:0000256" key="8">
    <source>
        <dbReference type="ARBA" id="ARBA00022833"/>
    </source>
</evidence>
<dbReference type="GO" id="GO:0006272">
    <property type="term" value="P:leading strand elongation"/>
    <property type="evidence" value="ECO:0007669"/>
    <property type="project" value="TreeGrafter"/>
</dbReference>
<feature type="region of interest" description="Disordered" evidence="13">
    <location>
        <begin position="981"/>
        <end position="1004"/>
    </location>
</feature>
<evidence type="ECO:0000256" key="6">
    <source>
        <dbReference type="ARBA" id="ARBA00022723"/>
    </source>
</evidence>
<dbReference type="GO" id="GO:0008270">
    <property type="term" value="F:zinc ion binding"/>
    <property type="evidence" value="ECO:0007669"/>
    <property type="project" value="UniProtKB-KW"/>
</dbReference>
<dbReference type="InterPro" id="IPR006134">
    <property type="entry name" value="DNA-dir_DNA_pol_B_multi_dom"/>
</dbReference>
<dbReference type="InterPro" id="IPR017964">
    <property type="entry name" value="DNA-dir_DNA_pol_B_CS"/>
</dbReference>
<evidence type="ECO:0000256" key="3">
    <source>
        <dbReference type="ARBA" id="ARBA00022679"/>
    </source>
</evidence>
<keyword evidence="8" id="KW-0862">Zinc</keyword>
<feature type="region of interest" description="Disordered" evidence="13">
    <location>
        <begin position="444"/>
        <end position="476"/>
    </location>
</feature>
<dbReference type="InterPro" id="IPR045846">
    <property type="entry name" value="POLBc_alpha"/>
</dbReference>
<feature type="region of interest" description="Disordered" evidence="13">
    <location>
        <begin position="13"/>
        <end position="140"/>
    </location>
</feature>
<dbReference type="Proteomes" id="UP001176521">
    <property type="component" value="Unassembled WGS sequence"/>
</dbReference>
<dbReference type="Gene3D" id="2.40.50.730">
    <property type="match status" value="1"/>
</dbReference>